<name>T1L2D6_TETUR</name>
<keyword evidence="1" id="KW-1133">Transmembrane helix</keyword>
<proteinExistence type="predicted"/>
<dbReference type="HOGENOM" id="CLU_790684_0_0_1"/>
<protein>
    <submittedName>
        <fullName evidence="2">Uncharacterized protein</fullName>
    </submittedName>
</protein>
<evidence type="ECO:0000313" key="3">
    <source>
        <dbReference type="Proteomes" id="UP000015104"/>
    </source>
</evidence>
<organism evidence="2 3">
    <name type="scientific">Tetranychus urticae</name>
    <name type="common">Two-spotted spider mite</name>
    <dbReference type="NCBI Taxonomy" id="32264"/>
    <lineage>
        <taxon>Eukaryota</taxon>
        <taxon>Metazoa</taxon>
        <taxon>Ecdysozoa</taxon>
        <taxon>Arthropoda</taxon>
        <taxon>Chelicerata</taxon>
        <taxon>Arachnida</taxon>
        <taxon>Acari</taxon>
        <taxon>Acariformes</taxon>
        <taxon>Trombidiformes</taxon>
        <taxon>Prostigmata</taxon>
        <taxon>Eleutherengona</taxon>
        <taxon>Raphignathae</taxon>
        <taxon>Tetranychoidea</taxon>
        <taxon>Tetranychidae</taxon>
        <taxon>Tetranychus</taxon>
    </lineage>
</organism>
<sequence length="351" mass="40542">MPSAHSDPCVDGIYDSISCDHENKLMVTYNNLIFYGDCSSYPFHVNQNYQVLIDKYVKIIASVTDGHGFQYFFQEQSVILVSKNKRFEKPISEIFSPFSGIIEHAIGLKDRESKLFFGSDFTIQLYTKDHLANERRVYSYDVVKISNGLPFWSETRVLKPLNHSIGKTSTLVHLLSVQKEYITAILGSSSGPIYSKAGLYTCIDLVYQYNLVDCLEENEQIYEKMQLGYLFKCQSKHKYPFDLLTVMLWFSLGLTILSLLGLMKCLIFKLFKRYRITNRRVRFSDEVRGDPKEIGFKYNVSYGPEQIHIEKPEPTSMGQYAAEDVNDDYKDVNLSIDLKEENFASKNFTEN</sequence>
<evidence type="ECO:0000313" key="2">
    <source>
        <dbReference type="EnsemblMetazoa" id="tetur33g00540.1"/>
    </source>
</evidence>
<feature type="transmembrane region" description="Helical" evidence="1">
    <location>
        <begin position="246"/>
        <end position="271"/>
    </location>
</feature>
<keyword evidence="1" id="KW-0472">Membrane</keyword>
<reference evidence="2" key="2">
    <citation type="submission" date="2015-06" db="UniProtKB">
        <authorList>
            <consortium name="EnsemblMetazoa"/>
        </authorList>
    </citation>
    <scope>IDENTIFICATION</scope>
</reference>
<dbReference type="EnsemblMetazoa" id="tetur33g00540.1">
    <property type="protein sequence ID" value="tetur33g00540.1"/>
    <property type="gene ID" value="tetur33g00540"/>
</dbReference>
<dbReference type="AlphaFoldDB" id="T1L2D6"/>
<dbReference type="Proteomes" id="UP000015104">
    <property type="component" value="Unassembled WGS sequence"/>
</dbReference>
<keyword evidence="3" id="KW-1185">Reference proteome</keyword>
<reference evidence="3" key="1">
    <citation type="submission" date="2011-08" db="EMBL/GenBank/DDBJ databases">
        <authorList>
            <person name="Rombauts S."/>
        </authorList>
    </citation>
    <scope>NUCLEOTIDE SEQUENCE</scope>
    <source>
        <strain evidence="3">London</strain>
    </source>
</reference>
<keyword evidence="1" id="KW-0812">Transmembrane</keyword>
<dbReference type="EMBL" id="CAEY01000945">
    <property type="status" value="NOT_ANNOTATED_CDS"/>
    <property type="molecule type" value="Genomic_DNA"/>
</dbReference>
<evidence type="ECO:0000256" key="1">
    <source>
        <dbReference type="SAM" id="Phobius"/>
    </source>
</evidence>
<accession>T1L2D6</accession>